<dbReference type="PANTHER" id="PTHR12001">
    <property type="entry name" value="GERANYLGERANYL PYROPHOSPHATE SYNTHASE"/>
    <property type="match status" value="1"/>
</dbReference>
<dbReference type="GO" id="GO:0000010">
    <property type="term" value="F:heptaprenyl diphosphate synthase activity"/>
    <property type="evidence" value="ECO:0007669"/>
    <property type="project" value="UniProtKB-EC"/>
</dbReference>
<dbReference type="Proteomes" id="UP000009311">
    <property type="component" value="Unassembled WGS sequence"/>
</dbReference>
<protein>
    <submittedName>
        <fullName evidence="7">Possible trans-hexaprenyltranstransferase</fullName>
        <ecNumber evidence="7">2.5.1.30</ecNumber>
    </submittedName>
</protein>
<dbReference type="PROSITE" id="PS00723">
    <property type="entry name" value="POLYPRENYL_SYNTHASE_1"/>
    <property type="match status" value="1"/>
</dbReference>
<keyword evidence="8" id="KW-1185">Reference proteome</keyword>
<dbReference type="SUPFAM" id="SSF48576">
    <property type="entry name" value="Terpenoid synthases"/>
    <property type="match status" value="1"/>
</dbReference>
<dbReference type="GO" id="GO:0046872">
    <property type="term" value="F:metal ion binding"/>
    <property type="evidence" value="ECO:0007669"/>
    <property type="project" value="UniProtKB-KW"/>
</dbReference>
<comment type="similarity">
    <text evidence="2 6">Belongs to the FPP/GGPP synthase family.</text>
</comment>
<dbReference type="Pfam" id="PF00348">
    <property type="entry name" value="polyprenyl_synt"/>
    <property type="match status" value="1"/>
</dbReference>
<evidence type="ECO:0000256" key="6">
    <source>
        <dbReference type="RuleBase" id="RU004466"/>
    </source>
</evidence>
<organism evidence="7 8">
    <name type="scientific">Lactobacillus pasteurii DSM 23907 = CRBIP 24.76</name>
    <dbReference type="NCBI Taxonomy" id="1423790"/>
    <lineage>
        <taxon>Bacteria</taxon>
        <taxon>Bacillati</taxon>
        <taxon>Bacillota</taxon>
        <taxon>Bacilli</taxon>
        <taxon>Lactobacillales</taxon>
        <taxon>Lactobacillaceae</taxon>
        <taxon>Lactobacillus</taxon>
    </lineage>
</organism>
<dbReference type="InterPro" id="IPR033749">
    <property type="entry name" value="Polyprenyl_synt_CS"/>
</dbReference>
<comment type="cofactor">
    <cofactor evidence="1">
        <name>Mg(2+)</name>
        <dbReference type="ChEBI" id="CHEBI:18420"/>
    </cofactor>
</comment>
<keyword evidence="5" id="KW-0460">Magnesium</keyword>
<keyword evidence="3 6" id="KW-0808">Transferase</keyword>
<evidence type="ECO:0000256" key="4">
    <source>
        <dbReference type="ARBA" id="ARBA00022723"/>
    </source>
</evidence>
<evidence type="ECO:0000313" key="7">
    <source>
        <dbReference type="EMBL" id="CCI84869.1"/>
    </source>
</evidence>
<dbReference type="PANTHER" id="PTHR12001:SF69">
    <property type="entry name" value="ALL TRANS-POLYPRENYL-DIPHOSPHATE SYNTHASE PDSS1"/>
    <property type="match status" value="1"/>
</dbReference>
<dbReference type="RefSeq" id="WP_009559422.1">
    <property type="nucleotide sequence ID" value="NZ_AYZN01000002.1"/>
</dbReference>
<evidence type="ECO:0000313" key="8">
    <source>
        <dbReference type="Proteomes" id="UP000009311"/>
    </source>
</evidence>
<comment type="caution">
    <text evidence="7">The sequence shown here is derived from an EMBL/GenBank/DDBJ whole genome shotgun (WGS) entry which is preliminary data.</text>
</comment>
<dbReference type="OrthoDB" id="9805316at2"/>
<dbReference type="Gene3D" id="1.10.600.10">
    <property type="entry name" value="Farnesyl Diphosphate Synthase"/>
    <property type="match status" value="1"/>
</dbReference>
<dbReference type="EC" id="2.5.1.30" evidence="7"/>
<dbReference type="InterPro" id="IPR000092">
    <property type="entry name" value="Polyprenyl_synt"/>
</dbReference>
<dbReference type="CDD" id="cd00685">
    <property type="entry name" value="Trans_IPPS_HT"/>
    <property type="match status" value="1"/>
</dbReference>
<name>I7KKW8_9LACO</name>
<reference evidence="7 8" key="1">
    <citation type="submission" date="2012-06" db="EMBL/GenBank/DDBJ databases">
        <title>Draft Genome Sequence of Lactobacillus pasteurii CRBIP 24.76T.</title>
        <authorList>
            <person name="Cousin S."/>
            <person name="Bouchier C."/>
            <person name="Loux V."/>
            <person name="Ma L."/>
            <person name="Creno S."/>
            <person name="Bizet C."/>
            <person name="Clermont D."/>
        </authorList>
    </citation>
    <scope>NUCLEOTIDE SEQUENCE [LARGE SCALE GENOMIC DNA]</scope>
    <source>
        <strain evidence="8">CRBIP 24.76T</strain>
    </source>
</reference>
<evidence type="ECO:0000256" key="2">
    <source>
        <dbReference type="ARBA" id="ARBA00006706"/>
    </source>
</evidence>
<dbReference type="PROSITE" id="PS00444">
    <property type="entry name" value="POLYPRENYL_SYNTHASE_2"/>
    <property type="match status" value="1"/>
</dbReference>
<dbReference type="AlphaFoldDB" id="I7KKW8"/>
<dbReference type="eggNOG" id="COG0142">
    <property type="taxonomic scope" value="Bacteria"/>
</dbReference>
<dbReference type="PATRIC" id="fig|1423790.3.peg.961"/>
<dbReference type="EMBL" id="CAKD01000013">
    <property type="protein sequence ID" value="CCI84869.1"/>
    <property type="molecule type" value="Genomic_DNA"/>
</dbReference>
<dbReference type="GO" id="GO:0008299">
    <property type="term" value="P:isoprenoid biosynthetic process"/>
    <property type="evidence" value="ECO:0007669"/>
    <property type="project" value="InterPro"/>
</dbReference>
<sequence>MQEFAYWQDMPALKKNLEKVQEIILDQIKMADGDLGEAIRYNFAVAGKELRPAFVILFGEMGRKNKGQRILNIASSVEILHNATLIHDDIIDESPMRRGRSSIQAKYGKHIALYAGDYLFALSLQLLCQNTSKITSLRINSKAMQEILSGETSQFSNEYNLEITTEQYLLQIKGKTAILFAYACYIGAIEGGLPLSLARKAQKFGELVGSAFQLRDDILDYTSNSDVFKKPVLQDVVNGVYSGPLIFALAKDKTNELHDLVKVGKDLSAEQLNRIDQLVTELGGIKQAQSLVEQYTNKALAILEENFSQYPASKNLAHIAKSLLERQV</sequence>
<accession>I7KKW8</accession>
<dbReference type="SFLD" id="SFLDS00005">
    <property type="entry name" value="Isoprenoid_Synthase_Type_I"/>
    <property type="match status" value="1"/>
</dbReference>
<gene>
    <name evidence="7" type="ORF">BN53_01965</name>
</gene>
<keyword evidence="4" id="KW-0479">Metal-binding</keyword>
<evidence type="ECO:0000256" key="5">
    <source>
        <dbReference type="ARBA" id="ARBA00022842"/>
    </source>
</evidence>
<evidence type="ECO:0000256" key="1">
    <source>
        <dbReference type="ARBA" id="ARBA00001946"/>
    </source>
</evidence>
<dbReference type="InterPro" id="IPR008949">
    <property type="entry name" value="Isoprenoid_synthase_dom_sf"/>
</dbReference>
<dbReference type="STRING" id="1423790.BN53_01965"/>
<evidence type="ECO:0000256" key="3">
    <source>
        <dbReference type="ARBA" id="ARBA00022679"/>
    </source>
</evidence>
<proteinExistence type="inferred from homology"/>